<evidence type="ECO:0000313" key="4">
    <source>
        <dbReference type="EMBL" id="KAA6382534.1"/>
    </source>
</evidence>
<feature type="compositionally biased region" description="Polar residues" evidence="2">
    <location>
        <begin position="132"/>
        <end position="149"/>
    </location>
</feature>
<dbReference type="PANTHER" id="PTHR33050:SF7">
    <property type="entry name" value="RIBONUCLEASE H"/>
    <property type="match status" value="1"/>
</dbReference>
<feature type="region of interest" description="Disordered" evidence="2">
    <location>
        <begin position="443"/>
        <end position="486"/>
    </location>
</feature>
<dbReference type="InterPro" id="IPR043128">
    <property type="entry name" value="Rev_trsase/Diguanyl_cyclase"/>
</dbReference>
<feature type="compositionally biased region" description="Polar residues" evidence="2">
    <location>
        <begin position="594"/>
        <end position="604"/>
    </location>
</feature>
<dbReference type="InterPro" id="IPR043502">
    <property type="entry name" value="DNA/RNA_pol_sf"/>
</dbReference>
<dbReference type="PROSITE" id="PS50878">
    <property type="entry name" value="RT_POL"/>
    <property type="match status" value="1"/>
</dbReference>
<feature type="region of interest" description="Disordered" evidence="2">
    <location>
        <begin position="125"/>
        <end position="149"/>
    </location>
</feature>
<feature type="compositionally biased region" description="Polar residues" evidence="2">
    <location>
        <begin position="626"/>
        <end position="656"/>
    </location>
</feature>
<dbReference type="EMBL" id="SNRW01006731">
    <property type="protein sequence ID" value="KAA6382534.1"/>
    <property type="molecule type" value="Genomic_DNA"/>
</dbReference>
<evidence type="ECO:0000259" key="3">
    <source>
        <dbReference type="PROSITE" id="PS50878"/>
    </source>
</evidence>
<feature type="region of interest" description="Disordered" evidence="2">
    <location>
        <begin position="192"/>
        <end position="228"/>
    </location>
</feature>
<feature type="compositionally biased region" description="Basic and acidic residues" evidence="2">
    <location>
        <begin position="1182"/>
        <end position="1192"/>
    </location>
</feature>
<feature type="compositionally biased region" description="Polar residues" evidence="2">
    <location>
        <begin position="562"/>
        <end position="573"/>
    </location>
</feature>
<feature type="coiled-coil region" evidence="1">
    <location>
        <begin position="64"/>
        <end position="91"/>
    </location>
</feature>
<feature type="compositionally biased region" description="Basic and acidic residues" evidence="2">
    <location>
        <begin position="575"/>
        <end position="586"/>
    </location>
</feature>
<feature type="region of interest" description="Disordered" evidence="2">
    <location>
        <begin position="1169"/>
        <end position="1192"/>
    </location>
</feature>
<feature type="compositionally biased region" description="Polar residues" evidence="2">
    <location>
        <begin position="532"/>
        <end position="551"/>
    </location>
</feature>
<feature type="domain" description="Reverse transcriptase" evidence="3">
    <location>
        <begin position="714"/>
        <end position="897"/>
    </location>
</feature>
<feature type="non-terminal residue" evidence="4">
    <location>
        <position position="1192"/>
    </location>
</feature>
<sequence length="1192" mass="136899">MSSLRTAQENAFRVANRISPNLDEESSVSWTSPESINEERNTPIANFRTAQQLLTTQDNQEQLNQQVNIQIQQQINQLHEVNREIQIQQHDVTINNTQNEQRHEIEVIDLEQNTQQNIQNIPKNEQEDTNNADHQPTQTGATHTPQTKAPDNLQHQQVEQNDDLNNMAEQNPFQPTQNFPGLLNLTHQTSLSETGSLNEQQQQLSLSLSPTSSSSITQINQNQQPSQRQSLFVTDPNHQFIRGIQQSKYIPIEEAVNRLPLLSEDPKRQVEIKVYTNEQIQYINNMEQNDKLKDMMDNMMNKLQINSDEDEAMRLRMEILNKLSPEEQQKVKQGFGPQMRLTPFYEAQMQRRISDQRRNAIHINAGWDFGSKTGEQQDEFQEDFLGEPQQLEIKILNKKDKKHRPRKHQRGQKKQKRIQAQTQFFYNNQVLDNHLGPLFSQMNYPGPPGRAPDQSNTKLRSRQPTSRRQWIVPPTQTNPQSQIIPNPNQNQSSILNVDLMGIFTNPFSVPKGMQHQQNAAEAAQVQHAPRDTFSTNGNVRKAASSTDSIVSGQVGVAGTKPINKQTAPSTQLQEDPIREPKVEKKGGKIPVRSKVTSTNTSVVANQNQIQDQQRRQPCASPRTVPTYGNSEQNKGGDSYSRNLSQDPNGENITFSTGHGNGGKNNSLSGSMEIGKRDEDSEKRLQDKLRICPFSGSREEETADTEKLEEELRENIIEQIHPEQARWFNPTFIIPKPHQKWRKILDASELNKEIQTIQFMMNGTDQVRDLIRKGDWETSLDLKSAIHHLIVYPPHKPYIAFEAMGKVYQYSAMPFGTQHSPIFFAQAQAMVLTKIRRESHIRILNYVDDLLLLRWNKGRLREQTLTIMKIFETFGWTIAQEKCEIEPKQQINFLGWTWDLKRMYIKMIDLRKQELRNQLKRLISLTEKQVPIKIKYLASIIDESFKEQRMQREYDSTQGNPSRTLLVARSDSEELRDDTRSEDSRGSNGIRRIPEGLGSDSGTTNRRYFSPTLRMEQGAEEVDMQQERDGSHILRSIPLRISLQRAANQSDPHQVGQLYLSTRFRKTKSRINISSGSEENSQAMSTTENTNTDSTYSGSFKQNNRRTKQVEYPGRLFSKERNIHSPVLSVAENTNTGLDRNRGKQTRGQILGNRRGRGRGRVVERIFQTMEGGDLLDPPTNSEDWKSPDRLGE</sequence>
<dbReference type="OrthoDB" id="420169at2759"/>
<feature type="region of interest" description="Disordered" evidence="2">
    <location>
        <begin position="396"/>
        <end position="418"/>
    </location>
</feature>
<comment type="caution">
    <text evidence="4">The sequence shown here is derived from an EMBL/GenBank/DDBJ whole genome shotgun (WGS) entry which is preliminary data.</text>
</comment>
<feature type="compositionally biased region" description="Low complexity" evidence="2">
    <location>
        <begin position="196"/>
        <end position="228"/>
    </location>
</feature>
<dbReference type="InterPro" id="IPR052055">
    <property type="entry name" value="Hepadnavirus_pol/RT"/>
</dbReference>
<gene>
    <name evidence="4" type="ORF">EZS28_021938</name>
</gene>
<protein>
    <submittedName>
        <fullName evidence="4">Putative Transposon Ty3-G Gag-Pol polyprotein</fullName>
    </submittedName>
</protein>
<organism evidence="4 5">
    <name type="scientific">Streblomastix strix</name>
    <dbReference type="NCBI Taxonomy" id="222440"/>
    <lineage>
        <taxon>Eukaryota</taxon>
        <taxon>Metamonada</taxon>
        <taxon>Preaxostyla</taxon>
        <taxon>Oxymonadida</taxon>
        <taxon>Streblomastigidae</taxon>
        <taxon>Streblomastix</taxon>
    </lineage>
</organism>
<keyword evidence="1" id="KW-0175">Coiled coil</keyword>
<feature type="region of interest" description="Disordered" evidence="2">
    <location>
        <begin position="1070"/>
        <end position="1107"/>
    </location>
</feature>
<feature type="compositionally biased region" description="Polar residues" evidence="2">
    <location>
        <begin position="1070"/>
        <end position="1101"/>
    </location>
</feature>
<dbReference type="Proteomes" id="UP000324800">
    <property type="component" value="Unassembled WGS sequence"/>
</dbReference>
<dbReference type="SUPFAM" id="SSF56672">
    <property type="entry name" value="DNA/RNA polymerases"/>
    <property type="match status" value="1"/>
</dbReference>
<feature type="compositionally biased region" description="Basic and acidic residues" evidence="2">
    <location>
        <begin position="969"/>
        <end position="984"/>
    </location>
</feature>
<feature type="region of interest" description="Disordered" evidence="2">
    <location>
        <begin position="950"/>
        <end position="1006"/>
    </location>
</feature>
<name>A0A5J4VJB5_9EUKA</name>
<dbReference type="InterPro" id="IPR000477">
    <property type="entry name" value="RT_dom"/>
</dbReference>
<evidence type="ECO:0000256" key="1">
    <source>
        <dbReference type="SAM" id="Coils"/>
    </source>
</evidence>
<dbReference type="Gene3D" id="3.30.70.270">
    <property type="match status" value="1"/>
</dbReference>
<dbReference type="AlphaFoldDB" id="A0A5J4VJB5"/>
<dbReference type="PANTHER" id="PTHR33050">
    <property type="entry name" value="REVERSE TRANSCRIPTASE DOMAIN-CONTAINING PROTEIN"/>
    <property type="match status" value="1"/>
</dbReference>
<evidence type="ECO:0000256" key="2">
    <source>
        <dbReference type="SAM" id="MobiDB-lite"/>
    </source>
</evidence>
<feature type="compositionally biased region" description="Polar residues" evidence="2">
    <location>
        <begin position="453"/>
        <end position="468"/>
    </location>
</feature>
<evidence type="ECO:0000313" key="5">
    <source>
        <dbReference type="Proteomes" id="UP000324800"/>
    </source>
</evidence>
<feature type="compositionally biased region" description="Basic and acidic residues" evidence="2">
    <location>
        <begin position="673"/>
        <end position="687"/>
    </location>
</feature>
<feature type="compositionally biased region" description="Basic residues" evidence="2">
    <location>
        <begin position="399"/>
        <end position="417"/>
    </location>
</feature>
<accession>A0A5J4VJB5</accession>
<reference evidence="4 5" key="1">
    <citation type="submission" date="2019-03" db="EMBL/GenBank/DDBJ databases">
        <title>Single cell metagenomics reveals metabolic interactions within the superorganism composed of flagellate Streblomastix strix and complex community of Bacteroidetes bacteria on its surface.</title>
        <authorList>
            <person name="Treitli S.C."/>
            <person name="Kolisko M."/>
            <person name="Husnik F."/>
            <person name="Keeling P."/>
            <person name="Hampl V."/>
        </authorList>
    </citation>
    <scope>NUCLEOTIDE SEQUENCE [LARGE SCALE GENOMIC DNA]</scope>
    <source>
        <strain evidence="4">ST1C</strain>
    </source>
</reference>
<dbReference type="Gene3D" id="3.10.10.10">
    <property type="entry name" value="HIV Type 1 Reverse Transcriptase, subunit A, domain 1"/>
    <property type="match status" value="1"/>
</dbReference>
<feature type="region of interest" description="Disordered" evidence="2">
    <location>
        <begin position="526"/>
        <end position="687"/>
    </location>
</feature>
<proteinExistence type="predicted"/>
<dbReference type="Pfam" id="PF00078">
    <property type="entry name" value="RVT_1"/>
    <property type="match status" value="1"/>
</dbReference>